<dbReference type="RefSeq" id="WP_115309430.1">
    <property type="nucleotide sequence ID" value="NZ_UHIO01000001.1"/>
</dbReference>
<evidence type="ECO:0000256" key="3">
    <source>
        <dbReference type="ARBA" id="ARBA00022692"/>
    </source>
</evidence>
<keyword evidence="1 7" id="KW-1003">Cell membrane</keyword>
<dbReference type="Pfam" id="PF04977">
    <property type="entry name" value="DivIC"/>
    <property type="match status" value="1"/>
</dbReference>
<evidence type="ECO:0000256" key="2">
    <source>
        <dbReference type="ARBA" id="ARBA00022618"/>
    </source>
</evidence>
<keyword evidence="6 7" id="KW-0131">Cell cycle</keyword>
<evidence type="ECO:0000313" key="9">
    <source>
        <dbReference type="EMBL" id="SUP39856.1"/>
    </source>
</evidence>
<dbReference type="EMBL" id="UHIO01000001">
    <property type="protein sequence ID" value="SUP39856.1"/>
    <property type="molecule type" value="Genomic_DNA"/>
</dbReference>
<dbReference type="Proteomes" id="UP000255367">
    <property type="component" value="Unassembled WGS sequence"/>
</dbReference>
<name>A0A380NHY9_9FIRM</name>
<dbReference type="AlphaFoldDB" id="A0A380NHY9"/>
<feature type="transmembrane region" description="Helical" evidence="7">
    <location>
        <begin position="43"/>
        <end position="60"/>
    </location>
</feature>
<proteinExistence type="inferred from homology"/>
<keyword evidence="5 7" id="KW-0472">Membrane</keyword>
<dbReference type="OrthoDB" id="1631560at2"/>
<dbReference type="NCBIfam" id="TIGR02209">
    <property type="entry name" value="ftsL_broad"/>
    <property type="match status" value="1"/>
</dbReference>
<accession>A0A380NHY9</accession>
<comment type="function">
    <text evidence="7">Essential cell division protein.</text>
</comment>
<evidence type="ECO:0000256" key="7">
    <source>
        <dbReference type="HAMAP-Rule" id="MF_00910"/>
    </source>
</evidence>
<reference evidence="9 10" key="1">
    <citation type="submission" date="2018-06" db="EMBL/GenBank/DDBJ databases">
        <authorList>
            <consortium name="Pathogen Informatics"/>
            <person name="Doyle S."/>
        </authorList>
    </citation>
    <scope>NUCLEOTIDE SEQUENCE [LARGE SCALE GENOMIC DNA]</scope>
    <source>
        <strain evidence="9 10">NCTC12020</strain>
    </source>
</reference>
<dbReference type="HAMAP" id="MF_00910">
    <property type="entry name" value="FtsL"/>
    <property type="match status" value="1"/>
</dbReference>
<keyword evidence="10" id="KW-1185">Reference proteome</keyword>
<evidence type="ECO:0000256" key="1">
    <source>
        <dbReference type="ARBA" id="ARBA00022475"/>
    </source>
</evidence>
<sequence>MLARKTVGVRVVEPTARPYIPTQGRRAKRVGVFSNVSPEMKQILLLVGLLCAVAFCLVSAQSVKAGVGYQLVDMQREVVQLSRDNDELNLEVAELKSPTRIQQIAQDKLGMVLPDAFVYNSKGTTVERDVKVTEHIMD</sequence>
<organism evidence="9 10">
    <name type="scientific">Veillonella criceti</name>
    <dbReference type="NCBI Taxonomy" id="103891"/>
    <lineage>
        <taxon>Bacteria</taxon>
        <taxon>Bacillati</taxon>
        <taxon>Bacillota</taxon>
        <taxon>Negativicutes</taxon>
        <taxon>Veillonellales</taxon>
        <taxon>Veillonellaceae</taxon>
        <taxon>Veillonella</taxon>
    </lineage>
</organism>
<evidence type="ECO:0000256" key="5">
    <source>
        <dbReference type="ARBA" id="ARBA00023136"/>
    </source>
</evidence>
<evidence type="ECO:0000256" key="6">
    <source>
        <dbReference type="ARBA" id="ARBA00023306"/>
    </source>
</evidence>
<dbReference type="GO" id="GO:0005886">
    <property type="term" value="C:plasma membrane"/>
    <property type="evidence" value="ECO:0007669"/>
    <property type="project" value="UniProtKB-SubCell"/>
</dbReference>
<dbReference type="InterPro" id="IPR011922">
    <property type="entry name" value="Cell_div_FtsL"/>
</dbReference>
<gene>
    <name evidence="7" type="primary">ftsL</name>
    <name evidence="9" type="ORF">NCTC12020_00151</name>
</gene>
<evidence type="ECO:0000313" key="10">
    <source>
        <dbReference type="Proteomes" id="UP000255367"/>
    </source>
</evidence>
<protein>
    <recommendedName>
        <fullName evidence="7 8">Cell division protein FtsL</fullName>
    </recommendedName>
</protein>
<dbReference type="GO" id="GO:0043093">
    <property type="term" value="P:FtsZ-dependent cytokinesis"/>
    <property type="evidence" value="ECO:0007669"/>
    <property type="project" value="UniProtKB-UniRule"/>
</dbReference>
<keyword evidence="2 7" id="KW-0132">Cell division</keyword>
<evidence type="ECO:0000256" key="4">
    <source>
        <dbReference type="ARBA" id="ARBA00022989"/>
    </source>
</evidence>
<keyword evidence="4 7" id="KW-1133">Transmembrane helix</keyword>
<keyword evidence="3 7" id="KW-0812">Transmembrane</keyword>
<dbReference type="GO" id="GO:0032153">
    <property type="term" value="C:cell division site"/>
    <property type="evidence" value="ECO:0007669"/>
    <property type="project" value="UniProtKB-UniRule"/>
</dbReference>
<comment type="similarity">
    <text evidence="7">Belongs to the FtsL family.</text>
</comment>
<evidence type="ECO:0000256" key="8">
    <source>
        <dbReference type="NCBIfam" id="TIGR02209"/>
    </source>
</evidence>
<dbReference type="InterPro" id="IPR007060">
    <property type="entry name" value="FtsL/DivIC"/>
</dbReference>
<comment type="subcellular location">
    <subcellularLocation>
        <location evidence="7">Cell membrane</location>
        <topology evidence="7">Single-pass type II membrane protein</topology>
    </subcellularLocation>
    <text evidence="7">Localizes to the division septum where it forms a ring structure.</text>
</comment>